<evidence type="ECO:0000256" key="2">
    <source>
        <dbReference type="PROSITE-ProRule" id="PRU01379"/>
    </source>
</evidence>
<evidence type="ECO:0000256" key="1">
    <source>
        <dbReference type="ARBA" id="ARBA00001947"/>
    </source>
</evidence>
<comment type="similarity">
    <text evidence="2">Belongs to the peptidase M14 family.</text>
</comment>
<dbReference type="InterPro" id="IPR050821">
    <property type="entry name" value="Cytosolic_carboxypeptidase"/>
</dbReference>
<dbReference type="PROSITE" id="PS52035">
    <property type="entry name" value="PEPTIDASE_M14"/>
    <property type="match status" value="1"/>
</dbReference>
<dbReference type="InterPro" id="IPR000834">
    <property type="entry name" value="Peptidase_M14"/>
</dbReference>
<dbReference type="EMBL" id="MAAO01000002">
    <property type="protein sequence ID" value="OUS00218.1"/>
    <property type="molecule type" value="Genomic_DNA"/>
</dbReference>
<evidence type="ECO:0000259" key="3">
    <source>
        <dbReference type="PROSITE" id="PS52035"/>
    </source>
</evidence>
<evidence type="ECO:0000313" key="5">
    <source>
        <dbReference type="Proteomes" id="UP000196531"/>
    </source>
</evidence>
<dbReference type="Gene3D" id="3.40.630.10">
    <property type="entry name" value="Zn peptidases"/>
    <property type="match status" value="1"/>
</dbReference>
<dbReference type="CDD" id="cd06234">
    <property type="entry name" value="M14_PaCCP-like"/>
    <property type="match status" value="1"/>
</dbReference>
<gene>
    <name evidence="4" type="ORF">A9Q84_01360</name>
</gene>
<dbReference type="Pfam" id="PF18027">
    <property type="entry name" value="Pepdidase_M14_N"/>
    <property type="match status" value="1"/>
</dbReference>
<dbReference type="SUPFAM" id="SSF53187">
    <property type="entry name" value="Zn-dependent exopeptidases"/>
    <property type="match status" value="1"/>
</dbReference>
<dbReference type="InterPro" id="IPR040626">
    <property type="entry name" value="Pepdidase_M14_N"/>
</dbReference>
<dbReference type="AlphaFoldDB" id="A0A1Y5FDB4"/>
<dbReference type="Gene3D" id="2.60.40.3120">
    <property type="match status" value="1"/>
</dbReference>
<accession>A0A1Y5FDB4</accession>
<dbReference type="PANTHER" id="PTHR12756">
    <property type="entry name" value="CYTOSOLIC CARBOXYPEPTIDASE"/>
    <property type="match status" value="1"/>
</dbReference>
<comment type="caution">
    <text evidence="4">The sequence shown here is derived from an EMBL/GenBank/DDBJ whole genome shotgun (WGS) entry which is preliminary data.</text>
</comment>
<feature type="active site" description="Proton donor/acceptor" evidence="2">
    <location>
        <position position="336"/>
    </location>
</feature>
<proteinExistence type="inferred from homology"/>
<dbReference type="SMART" id="SM00631">
    <property type="entry name" value="Zn_pept"/>
    <property type="match status" value="1"/>
</dbReference>
<dbReference type="Proteomes" id="UP000196531">
    <property type="component" value="Unassembled WGS sequence"/>
</dbReference>
<dbReference type="GO" id="GO:0004181">
    <property type="term" value="F:metallocarboxypeptidase activity"/>
    <property type="evidence" value="ECO:0007669"/>
    <property type="project" value="InterPro"/>
</dbReference>
<dbReference type="Pfam" id="PF00246">
    <property type="entry name" value="Peptidase_M14"/>
    <property type="match status" value="1"/>
</dbReference>
<organism evidence="4 5">
    <name type="scientific">Halobacteriovorax marinus</name>
    <dbReference type="NCBI Taxonomy" id="97084"/>
    <lineage>
        <taxon>Bacteria</taxon>
        <taxon>Pseudomonadati</taxon>
        <taxon>Bdellovibrionota</taxon>
        <taxon>Bacteriovoracia</taxon>
        <taxon>Bacteriovoracales</taxon>
        <taxon>Halobacteriovoraceae</taxon>
        <taxon>Halobacteriovorax</taxon>
    </lineage>
</organism>
<feature type="domain" description="Peptidase M14" evidence="3">
    <location>
        <begin position="111"/>
        <end position="375"/>
    </location>
</feature>
<reference evidence="5" key="1">
    <citation type="journal article" date="2017" name="Proc. Natl. Acad. Sci. U.S.A.">
        <title>Simulation of Deepwater Horizon oil plume reveals substrate specialization within a complex community of hydrocarbon-degraders.</title>
        <authorList>
            <person name="Hu P."/>
            <person name="Dubinsky E.A."/>
            <person name="Probst A.J."/>
            <person name="Wang J."/>
            <person name="Sieber C.M.K."/>
            <person name="Tom L.M."/>
            <person name="Gardinali P."/>
            <person name="Banfield J.F."/>
            <person name="Atlas R.M."/>
            <person name="Andersen G.L."/>
        </authorList>
    </citation>
    <scope>NUCLEOTIDE SEQUENCE [LARGE SCALE GENOMIC DNA]</scope>
</reference>
<comment type="cofactor">
    <cofactor evidence="1">
        <name>Zn(2+)</name>
        <dbReference type="ChEBI" id="CHEBI:29105"/>
    </cofactor>
</comment>
<evidence type="ECO:0000313" key="4">
    <source>
        <dbReference type="EMBL" id="OUS00218.1"/>
    </source>
</evidence>
<protein>
    <recommendedName>
        <fullName evidence="3">Peptidase M14 domain-containing protein</fullName>
    </recommendedName>
</protein>
<dbReference type="PANTHER" id="PTHR12756:SF11">
    <property type="entry name" value="CYTOSOLIC CARBOXYPEPTIDASE 1"/>
    <property type="match status" value="1"/>
</dbReference>
<sequence>MKISDKFDSGNISVLAASDPMDIRLEIKKDRNSDFFQWFHFQVQAKSFQELKMKITNVSKSAYVPGWEDYKVVASYDRKEWFRIPGTTFNGSELTIEHTMEHDSMFFAYFAPYSFERHLDLLSTSQMDKRCELIQLGETLDGRDISLLKIGEDDPSKKKVWMIARQHPGESMAEWFVEGFLERLLDGNESLALKALEHAVFYIVPNMNPDGAFRGHLRTNANGANLNREWQTPTLENSPEVFHVRAKMDEVGVDIFLDIHGDENLPYNFLAGSEGNLSYTDEIKRLEDMFKESFLETSPDFQTEFGYDIDEKGEGNMTVACNAIGDRFNCLSYTLEMPFKDNANLPNVKYGWSDQRSKVLGRDILNPIFTVLKNL</sequence>
<dbReference type="GO" id="GO:0008270">
    <property type="term" value="F:zinc ion binding"/>
    <property type="evidence" value="ECO:0007669"/>
    <property type="project" value="InterPro"/>
</dbReference>
<dbReference type="GO" id="GO:0006508">
    <property type="term" value="P:proteolysis"/>
    <property type="evidence" value="ECO:0007669"/>
    <property type="project" value="InterPro"/>
</dbReference>
<name>A0A1Y5FDB4_9BACT</name>